<protein>
    <submittedName>
        <fullName evidence="2">Uncharacterized protein</fullName>
    </submittedName>
</protein>
<dbReference type="AlphaFoldDB" id="A0A3S3PSH9"/>
<dbReference type="RefSeq" id="WP_113648557.1">
    <property type="nucleotide sequence ID" value="NZ_QMHN01000006.1"/>
</dbReference>
<dbReference type="Proteomes" id="UP000284120">
    <property type="component" value="Unassembled WGS sequence"/>
</dbReference>
<keyword evidence="3" id="KW-1185">Reference proteome</keyword>
<keyword evidence="1" id="KW-0812">Transmembrane</keyword>
<reference evidence="2 3" key="1">
    <citation type="submission" date="2018-06" db="EMBL/GenBank/DDBJ databases">
        <title>Pedobacter endophyticus sp. nov., an endophytic bacterium isolated from a leaf of Triticum aestivum.</title>
        <authorList>
            <person name="Zhang L."/>
        </authorList>
    </citation>
    <scope>NUCLEOTIDE SEQUENCE [LARGE SCALE GENOMIC DNA]</scope>
    <source>
        <strain evidence="2 3">CM134L-2</strain>
    </source>
</reference>
<sequence length="62" mass="7153">MEENKQGNWFFRNLYEIRTTIFPEDVNDSRLKKTGKRIGWSMFLMLVLCAAVGVLTAASFAH</sequence>
<evidence type="ECO:0000256" key="1">
    <source>
        <dbReference type="SAM" id="Phobius"/>
    </source>
</evidence>
<name>A0A3S3PSH9_9SPHI</name>
<keyword evidence="1" id="KW-0472">Membrane</keyword>
<dbReference type="EMBL" id="SAYW01000006">
    <property type="protein sequence ID" value="RWU04809.1"/>
    <property type="molecule type" value="Genomic_DNA"/>
</dbReference>
<keyword evidence="1" id="KW-1133">Transmembrane helix</keyword>
<accession>A0A3S3PSH9</accession>
<comment type="caution">
    <text evidence="2">The sequence shown here is derived from an EMBL/GenBank/DDBJ whole genome shotgun (WGS) entry which is preliminary data.</text>
</comment>
<proteinExistence type="predicted"/>
<evidence type="ECO:0000313" key="3">
    <source>
        <dbReference type="Proteomes" id="UP000284120"/>
    </source>
</evidence>
<dbReference type="OrthoDB" id="714118at2"/>
<gene>
    <name evidence="2" type="ORF">DPV69_16715</name>
</gene>
<evidence type="ECO:0000313" key="2">
    <source>
        <dbReference type="EMBL" id="RWU04809.1"/>
    </source>
</evidence>
<feature type="transmembrane region" description="Helical" evidence="1">
    <location>
        <begin position="38"/>
        <end position="61"/>
    </location>
</feature>
<organism evidence="2 3">
    <name type="scientific">Pedobacter chitinilyticus</name>
    <dbReference type="NCBI Taxonomy" id="2233776"/>
    <lineage>
        <taxon>Bacteria</taxon>
        <taxon>Pseudomonadati</taxon>
        <taxon>Bacteroidota</taxon>
        <taxon>Sphingobacteriia</taxon>
        <taxon>Sphingobacteriales</taxon>
        <taxon>Sphingobacteriaceae</taxon>
        <taxon>Pedobacter</taxon>
    </lineage>
</organism>